<keyword evidence="1" id="KW-1133">Transmembrane helix</keyword>
<feature type="transmembrane region" description="Helical" evidence="1">
    <location>
        <begin position="32"/>
        <end position="52"/>
    </location>
</feature>
<keyword evidence="1" id="KW-0472">Membrane</keyword>
<dbReference type="KEGG" id="dai:Desaci_1455"/>
<evidence type="ECO:0000313" key="3">
    <source>
        <dbReference type="Proteomes" id="UP000002892"/>
    </source>
</evidence>
<dbReference type="HOGENOM" id="CLU_1692633_0_0_9"/>
<reference evidence="2 3" key="1">
    <citation type="journal article" date="2012" name="J. Bacteriol.">
        <title>Complete genome sequences of Desulfosporosinus orientis DSM765T, Desulfosporosinus youngiae DSM17734T, Desulfosporosinus meridiei DSM13257T, and Desulfosporosinus acidiphilus DSM22704T.</title>
        <authorList>
            <person name="Pester M."/>
            <person name="Brambilla E."/>
            <person name="Alazard D."/>
            <person name="Rattei T."/>
            <person name="Weinmaier T."/>
            <person name="Han J."/>
            <person name="Lucas S."/>
            <person name="Lapidus A."/>
            <person name="Cheng J.F."/>
            <person name="Goodwin L."/>
            <person name="Pitluck S."/>
            <person name="Peters L."/>
            <person name="Ovchinnikova G."/>
            <person name="Teshima H."/>
            <person name="Detter J.C."/>
            <person name="Han C.S."/>
            <person name="Tapia R."/>
            <person name="Land M.L."/>
            <person name="Hauser L."/>
            <person name="Kyrpides N.C."/>
            <person name="Ivanova N.N."/>
            <person name="Pagani I."/>
            <person name="Huntmann M."/>
            <person name="Wei C.L."/>
            <person name="Davenport K.W."/>
            <person name="Daligault H."/>
            <person name="Chain P.S."/>
            <person name="Chen A."/>
            <person name="Mavromatis K."/>
            <person name="Markowitz V."/>
            <person name="Szeto E."/>
            <person name="Mikhailova N."/>
            <person name="Pati A."/>
            <person name="Wagner M."/>
            <person name="Woyke T."/>
            <person name="Ollivier B."/>
            <person name="Klenk H.P."/>
            <person name="Spring S."/>
            <person name="Loy A."/>
        </authorList>
    </citation>
    <scope>NUCLEOTIDE SEQUENCE [LARGE SCALE GENOMIC DNA]</scope>
    <source>
        <strain evidence="3">DSM 22704 / JCM 16185 / SJ4</strain>
    </source>
</reference>
<dbReference type="AlphaFoldDB" id="I4D3U8"/>
<dbReference type="STRING" id="646529.Desaci_1455"/>
<name>I4D3U8_DESAJ</name>
<proteinExistence type="predicted"/>
<dbReference type="EMBL" id="CP003639">
    <property type="protein sequence ID" value="AFM40472.1"/>
    <property type="molecule type" value="Genomic_DNA"/>
</dbReference>
<feature type="transmembrane region" description="Helical" evidence="1">
    <location>
        <begin position="92"/>
        <end position="111"/>
    </location>
</feature>
<dbReference type="Proteomes" id="UP000002892">
    <property type="component" value="Chromosome"/>
</dbReference>
<gene>
    <name evidence="2" type="ordered locus">Desaci_1455</name>
</gene>
<keyword evidence="3" id="KW-1185">Reference proteome</keyword>
<accession>I4D3U8</accession>
<feature type="transmembrane region" description="Helical" evidence="1">
    <location>
        <begin position="64"/>
        <end position="85"/>
    </location>
</feature>
<keyword evidence="1" id="KW-0812">Transmembrane</keyword>
<sequence>MEYSFFKTEGSHLLTFLNYMDAKASIIVREVINLYFLVASLFLAVPGLYRLINISKDTNFENASSSLLTFWLFVSGFCALFGYMFNHSRYSLTFYFSFCLFFTLITGLGFLAYHESYFFFLGVWFISLAAVKALPALKRRIQARENVGLHEDWVQ</sequence>
<feature type="transmembrane region" description="Helical" evidence="1">
    <location>
        <begin position="117"/>
        <end position="134"/>
    </location>
</feature>
<evidence type="ECO:0000256" key="1">
    <source>
        <dbReference type="SAM" id="Phobius"/>
    </source>
</evidence>
<dbReference type="RefSeq" id="WP_014826479.1">
    <property type="nucleotide sequence ID" value="NC_018068.1"/>
</dbReference>
<protein>
    <submittedName>
        <fullName evidence="2">Uncharacterized protein</fullName>
    </submittedName>
</protein>
<evidence type="ECO:0000313" key="2">
    <source>
        <dbReference type="EMBL" id="AFM40472.1"/>
    </source>
</evidence>
<organism evidence="2 3">
    <name type="scientific">Desulfosporosinus acidiphilus (strain DSM 22704 / JCM 16185 / SJ4)</name>
    <dbReference type="NCBI Taxonomy" id="646529"/>
    <lineage>
        <taxon>Bacteria</taxon>
        <taxon>Bacillati</taxon>
        <taxon>Bacillota</taxon>
        <taxon>Clostridia</taxon>
        <taxon>Eubacteriales</taxon>
        <taxon>Desulfitobacteriaceae</taxon>
        <taxon>Desulfosporosinus</taxon>
    </lineage>
</organism>